<sequence>MNTLRKISYFVNKTFALWVVATGVLGFLFPEVFVLAGPWVPFLLGIVMFGMGLTLTTSDFREIFSRPKDVIIGIIAQFTIMPISAFVLCKAFDLPPDLAVGLMLLGCCPGGTASNVVTFLARGDVALSVTITSCTTLMAPVVTPALMYAFASEWLSIDPTAMFLSIVQVILVPIGAGVLIHRIFGDRVEKVTCALPLISVTAIVIIIAAVVASTKSSIVNAGFVAFLVVAIQNAVGMGLGYVIGRMTGMNAAKCRALCFEVGMQNSALGVALASVHFAANPMTALPSAVGALWHNLTGPIVATYFQSREAGEPVAAITPTKTETSPAA</sequence>
<dbReference type="RefSeq" id="WP_152158711.1">
    <property type="nucleotide sequence ID" value="NZ_WEHX01000063.1"/>
</dbReference>
<dbReference type="AlphaFoldDB" id="A0A6I1EHY4"/>
<dbReference type="EMBL" id="WEHX01000063">
    <property type="protein sequence ID" value="KAB7657040.1"/>
    <property type="molecule type" value="Genomic_DNA"/>
</dbReference>
<evidence type="ECO:0000313" key="6">
    <source>
        <dbReference type="EMBL" id="KAB7657040.1"/>
    </source>
</evidence>
<evidence type="ECO:0000256" key="3">
    <source>
        <dbReference type="ARBA" id="ARBA00022989"/>
    </source>
</evidence>
<feature type="transmembrane region" description="Helical" evidence="5">
    <location>
        <begin position="218"/>
        <end position="243"/>
    </location>
</feature>
<keyword evidence="3 5" id="KW-1133">Transmembrane helix</keyword>
<dbReference type="OrthoDB" id="9806785at2"/>
<dbReference type="Proteomes" id="UP000430564">
    <property type="component" value="Unassembled WGS sequence"/>
</dbReference>
<name>A0A6I1EHY4_9BURK</name>
<feature type="transmembrane region" description="Helical" evidence="5">
    <location>
        <begin position="100"/>
        <end position="120"/>
    </location>
</feature>
<dbReference type="InterPro" id="IPR002657">
    <property type="entry name" value="BilAc:Na_symport/Acr3"/>
</dbReference>
<evidence type="ECO:0000256" key="4">
    <source>
        <dbReference type="ARBA" id="ARBA00023136"/>
    </source>
</evidence>
<reference evidence="6 7" key="1">
    <citation type="submission" date="2019-10" db="EMBL/GenBank/DDBJ databases">
        <title>Genome diversity of Sutterella seckii.</title>
        <authorList>
            <person name="Chaplin A.V."/>
            <person name="Sokolova S.R."/>
            <person name="Mosin K.A."/>
            <person name="Ivanova E.L."/>
            <person name="Kochetkova T.O."/>
            <person name="Goltsov A.Y."/>
            <person name="Trofimov D.Y."/>
            <person name="Efimov B.A."/>
        </authorList>
    </citation>
    <scope>NUCLEOTIDE SEQUENCE [LARGE SCALE GENOMIC DNA]</scope>
    <source>
        <strain evidence="6 7">ASD393</strain>
    </source>
</reference>
<dbReference type="GO" id="GO:0016020">
    <property type="term" value="C:membrane"/>
    <property type="evidence" value="ECO:0007669"/>
    <property type="project" value="UniProtKB-SubCell"/>
</dbReference>
<dbReference type="InterPro" id="IPR038770">
    <property type="entry name" value="Na+/solute_symporter_sf"/>
</dbReference>
<evidence type="ECO:0000256" key="5">
    <source>
        <dbReference type="SAM" id="Phobius"/>
    </source>
</evidence>
<accession>A0A6I1EHY4</accession>
<dbReference type="InterPro" id="IPR004710">
    <property type="entry name" value="Bilac:Na_transpt"/>
</dbReference>
<gene>
    <name evidence="6" type="ORF">GBM95_08515</name>
</gene>
<protein>
    <submittedName>
        <fullName evidence="6">Bile acid:sodium symporter family protein</fullName>
    </submittedName>
</protein>
<keyword evidence="2 5" id="KW-0812">Transmembrane</keyword>
<evidence type="ECO:0000256" key="1">
    <source>
        <dbReference type="ARBA" id="ARBA00004141"/>
    </source>
</evidence>
<feature type="transmembrane region" description="Helical" evidence="5">
    <location>
        <begin position="39"/>
        <end position="58"/>
    </location>
</feature>
<evidence type="ECO:0000256" key="2">
    <source>
        <dbReference type="ARBA" id="ARBA00022692"/>
    </source>
</evidence>
<dbReference type="PANTHER" id="PTHR10361">
    <property type="entry name" value="SODIUM-BILE ACID COTRANSPORTER"/>
    <property type="match status" value="1"/>
</dbReference>
<dbReference type="Pfam" id="PF01758">
    <property type="entry name" value="SBF"/>
    <property type="match status" value="1"/>
</dbReference>
<feature type="transmembrane region" description="Helical" evidence="5">
    <location>
        <begin position="127"/>
        <end position="150"/>
    </location>
</feature>
<feature type="transmembrane region" description="Helical" evidence="5">
    <location>
        <begin position="15"/>
        <end position="33"/>
    </location>
</feature>
<feature type="transmembrane region" description="Helical" evidence="5">
    <location>
        <begin position="70"/>
        <end position="88"/>
    </location>
</feature>
<keyword evidence="4 5" id="KW-0472">Membrane</keyword>
<proteinExistence type="predicted"/>
<evidence type="ECO:0000313" key="7">
    <source>
        <dbReference type="Proteomes" id="UP000430564"/>
    </source>
</evidence>
<feature type="transmembrane region" description="Helical" evidence="5">
    <location>
        <begin position="162"/>
        <end position="181"/>
    </location>
</feature>
<feature type="transmembrane region" description="Helical" evidence="5">
    <location>
        <begin position="193"/>
        <end position="212"/>
    </location>
</feature>
<dbReference type="Gene3D" id="1.20.1530.20">
    <property type="match status" value="1"/>
</dbReference>
<comment type="subcellular location">
    <subcellularLocation>
        <location evidence="1">Membrane</location>
        <topology evidence="1">Multi-pass membrane protein</topology>
    </subcellularLocation>
</comment>
<comment type="caution">
    <text evidence="6">The sequence shown here is derived from an EMBL/GenBank/DDBJ whole genome shotgun (WGS) entry which is preliminary data.</text>
</comment>
<organism evidence="6 7">
    <name type="scientific">Sutterella seckii</name>
    <dbReference type="NCBI Taxonomy" id="1944635"/>
    <lineage>
        <taxon>Bacteria</taxon>
        <taxon>Pseudomonadati</taxon>
        <taxon>Pseudomonadota</taxon>
        <taxon>Betaproteobacteria</taxon>
        <taxon>Burkholderiales</taxon>
        <taxon>Sutterellaceae</taxon>
        <taxon>Sutterella</taxon>
    </lineage>
</organism>
<dbReference type="PANTHER" id="PTHR10361:SF28">
    <property type="entry name" value="P3 PROTEIN-RELATED"/>
    <property type="match status" value="1"/>
</dbReference>